<dbReference type="EMBL" id="VFPS01000003">
    <property type="protein sequence ID" value="TQM98001.1"/>
    <property type="molecule type" value="Genomic_DNA"/>
</dbReference>
<evidence type="ECO:0000313" key="11">
    <source>
        <dbReference type="EMBL" id="TQM98001.1"/>
    </source>
</evidence>
<dbReference type="GO" id="GO:0046872">
    <property type="term" value="F:metal ion binding"/>
    <property type="evidence" value="ECO:0007669"/>
    <property type="project" value="UniProtKB-KW"/>
</dbReference>
<evidence type="ECO:0000256" key="5">
    <source>
        <dbReference type="ARBA" id="ARBA00023136"/>
    </source>
</evidence>
<dbReference type="GO" id="GO:0005886">
    <property type="term" value="C:plasma membrane"/>
    <property type="evidence" value="ECO:0007669"/>
    <property type="project" value="UniProtKB-SubCell"/>
</dbReference>
<feature type="transmembrane region" description="Helical" evidence="10">
    <location>
        <begin position="73"/>
        <end position="91"/>
    </location>
</feature>
<evidence type="ECO:0000256" key="2">
    <source>
        <dbReference type="ARBA" id="ARBA00022475"/>
    </source>
</evidence>
<keyword evidence="3 10" id="KW-0812">Transmembrane</keyword>
<feature type="transmembrane region" description="Helical" evidence="10">
    <location>
        <begin position="12"/>
        <end position="34"/>
    </location>
</feature>
<protein>
    <recommendedName>
        <fullName evidence="10">Fluoride-specific ion channel FluC</fullName>
    </recommendedName>
</protein>
<comment type="caution">
    <text evidence="11">The sequence shown here is derived from an EMBL/GenBank/DDBJ whole genome shotgun (WGS) entry which is preliminary data.</text>
</comment>
<proteinExistence type="inferred from homology"/>
<comment type="subcellular location">
    <subcellularLocation>
        <location evidence="1 10">Cell membrane</location>
        <topology evidence="1 10">Multi-pass membrane protein</topology>
    </subcellularLocation>
</comment>
<evidence type="ECO:0000256" key="1">
    <source>
        <dbReference type="ARBA" id="ARBA00004651"/>
    </source>
</evidence>
<dbReference type="AlphaFoldDB" id="A0A4Y3UNV1"/>
<keyword evidence="2 10" id="KW-1003">Cell membrane</keyword>
<comment type="catalytic activity">
    <reaction evidence="8">
        <text>fluoride(in) = fluoride(out)</text>
        <dbReference type="Rhea" id="RHEA:76159"/>
        <dbReference type="ChEBI" id="CHEBI:17051"/>
    </reaction>
    <physiologicalReaction direction="left-to-right" evidence="8">
        <dbReference type="Rhea" id="RHEA:76160"/>
    </physiologicalReaction>
</comment>
<keyword evidence="10" id="KW-0813">Transport</keyword>
<evidence type="ECO:0000256" key="6">
    <source>
        <dbReference type="ARBA" id="ARBA00023303"/>
    </source>
</evidence>
<keyword evidence="10" id="KW-0479">Metal-binding</keyword>
<evidence type="ECO:0000256" key="3">
    <source>
        <dbReference type="ARBA" id="ARBA00022692"/>
    </source>
</evidence>
<keyword evidence="5 10" id="KW-0472">Membrane</keyword>
<dbReference type="GO" id="GO:0140114">
    <property type="term" value="P:cellular detoxification of fluoride"/>
    <property type="evidence" value="ECO:0007669"/>
    <property type="project" value="UniProtKB-UniRule"/>
</dbReference>
<dbReference type="HAMAP" id="MF_00454">
    <property type="entry name" value="FluC"/>
    <property type="match status" value="1"/>
</dbReference>
<keyword evidence="10" id="KW-0915">Sodium</keyword>
<evidence type="ECO:0000256" key="7">
    <source>
        <dbReference type="ARBA" id="ARBA00035120"/>
    </source>
</evidence>
<evidence type="ECO:0000256" key="4">
    <source>
        <dbReference type="ARBA" id="ARBA00022989"/>
    </source>
</evidence>
<feature type="transmembrane region" description="Helical" evidence="10">
    <location>
        <begin position="103"/>
        <end position="125"/>
    </location>
</feature>
<name>A0A4Y3UNV1_9MICO</name>
<dbReference type="GO" id="GO:0062054">
    <property type="term" value="F:fluoride channel activity"/>
    <property type="evidence" value="ECO:0007669"/>
    <property type="project" value="UniProtKB-UniRule"/>
</dbReference>
<evidence type="ECO:0000256" key="9">
    <source>
        <dbReference type="ARBA" id="ARBA00049940"/>
    </source>
</evidence>
<organism evidence="11 12">
    <name type="scientific">Microbacterium lacticum</name>
    <dbReference type="NCBI Taxonomy" id="33885"/>
    <lineage>
        <taxon>Bacteria</taxon>
        <taxon>Bacillati</taxon>
        <taxon>Actinomycetota</taxon>
        <taxon>Actinomycetes</taxon>
        <taxon>Micrococcales</taxon>
        <taxon>Microbacteriaceae</taxon>
        <taxon>Microbacterium</taxon>
    </lineage>
</organism>
<comment type="similarity">
    <text evidence="7 10">Belongs to the fluoride channel Fluc/FEX (TC 1.A.43) family.</text>
</comment>
<evidence type="ECO:0000256" key="8">
    <source>
        <dbReference type="ARBA" id="ARBA00035585"/>
    </source>
</evidence>
<keyword evidence="10" id="KW-0406">Ion transport</keyword>
<keyword evidence="6 10" id="KW-0407">Ion channel</keyword>
<dbReference type="Proteomes" id="UP000319804">
    <property type="component" value="Unassembled WGS sequence"/>
</dbReference>
<keyword evidence="4 10" id="KW-1133">Transmembrane helix</keyword>
<evidence type="ECO:0000313" key="12">
    <source>
        <dbReference type="Proteomes" id="UP000319804"/>
    </source>
</evidence>
<dbReference type="Pfam" id="PF02537">
    <property type="entry name" value="CRCB"/>
    <property type="match status" value="1"/>
</dbReference>
<keyword evidence="12" id="KW-1185">Reference proteome</keyword>
<dbReference type="RefSeq" id="WP_141381223.1">
    <property type="nucleotide sequence ID" value="NZ_BJNA01000056.1"/>
</dbReference>
<dbReference type="InterPro" id="IPR003691">
    <property type="entry name" value="FluC"/>
</dbReference>
<feature type="transmembrane region" description="Helical" evidence="10">
    <location>
        <begin position="40"/>
        <end position="61"/>
    </location>
</feature>
<comment type="function">
    <text evidence="9 10">Fluoride-specific ion channel. Important for reducing fluoride concentration in the cell, thus reducing its toxicity.</text>
</comment>
<feature type="binding site" evidence="10">
    <location>
        <position position="84"/>
    </location>
    <ligand>
        <name>Na(+)</name>
        <dbReference type="ChEBI" id="CHEBI:29101"/>
        <note>structural</note>
    </ligand>
</feature>
<accession>A0A4Y3UNV1</accession>
<sequence length="142" mass="14292">MVQRAWFSPAVLLLVIAGGAIGVAVRAVIVVPLGDVANPLVVPVVTLAVNLLGAFTLGVIVGRLDDHHPRLRAFLGTGVMGGFTTYSAFAVQSVTVSSASPLIGLLLIAVSLFGGLVAAVTGLGVGRGPTRRPGAESPESAE</sequence>
<reference evidence="11 12" key="1">
    <citation type="submission" date="2019-06" db="EMBL/GenBank/DDBJ databases">
        <title>Sequencing the genomes of 1000 actinobacteria strains.</title>
        <authorList>
            <person name="Klenk H.-P."/>
        </authorList>
    </citation>
    <scope>NUCLEOTIDE SEQUENCE [LARGE SCALE GENOMIC DNA]</scope>
    <source>
        <strain evidence="11 12">DSM 20427</strain>
    </source>
</reference>
<gene>
    <name evidence="10" type="primary">fluC</name>
    <name evidence="10" type="synonym">crcB</name>
    <name evidence="11" type="ORF">FHX68_2015</name>
</gene>
<feature type="binding site" evidence="10">
    <location>
        <position position="81"/>
    </location>
    <ligand>
        <name>Na(+)</name>
        <dbReference type="ChEBI" id="CHEBI:29101"/>
        <note>structural</note>
    </ligand>
</feature>
<dbReference type="OrthoDB" id="4408652at2"/>
<comment type="activity regulation">
    <text evidence="10">Na(+) is not transported, but it plays an essential structural role and its presence is essential for fluoride channel function.</text>
</comment>
<evidence type="ECO:0000256" key="10">
    <source>
        <dbReference type="HAMAP-Rule" id="MF_00454"/>
    </source>
</evidence>